<protein>
    <submittedName>
        <fullName evidence="1">Uncharacterized protein</fullName>
    </submittedName>
</protein>
<keyword evidence="2" id="KW-1185">Reference proteome</keyword>
<dbReference type="Proteomes" id="UP000032141">
    <property type="component" value="Chromosome C1"/>
</dbReference>
<evidence type="ECO:0000313" key="1">
    <source>
        <dbReference type="EnsemblPlants" id="Bo1g013200.1"/>
    </source>
</evidence>
<reference evidence="1 2" key="1">
    <citation type="journal article" date="2014" name="Genome Biol.">
        <title>Transcriptome and methylome profiling reveals relics of genome dominance in the mesopolyploid Brassica oleracea.</title>
        <authorList>
            <person name="Parkin I.A."/>
            <person name="Koh C."/>
            <person name="Tang H."/>
            <person name="Robinson S.J."/>
            <person name="Kagale S."/>
            <person name="Clarke W.E."/>
            <person name="Town C.D."/>
            <person name="Nixon J."/>
            <person name="Krishnakumar V."/>
            <person name="Bidwell S.L."/>
            <person name="Denoeud F."/>
            <person name="Belcram H."/>
            <person name="Links M.G."/>
            <person name="Just J."/>
            <person name="Clarke C."/>
            <person name="Bender T."/>
            <person name="Huebert T."/>
            <person name="Mason A.S."/>
            <person name="Pires J.C."/>
            <person name="Barker G."/>
            <person name="Moore J."/>
            <person name="Walley P.G."/>
            <person name="Manoli S."/>
            <person name="Batley J."/>
            <person name="Edwards D."/>
            <person name="Nelson M.N."/>
            <person name="Wang X."/>
            <person name="Paterson A.H."/>
            <person name="King G."/>
            <person name="Bancroft I."/>
            <person name="Chalhoub B."/>
            <person name="Sharpe A.G."/>
        </authorList>
    </citation>
    <scope>NUCLEOTIDE SEQUENCE</scope>
    <source>
        <strain evidence="1 2">cv. TO1000</strain>
    </source>
</reference>
<name>A0A0D3A346_BRAOL</name>
<reference evidence="1" key="2">
    <citation type="submission" date="2015-03" db="UniProtKB">
        <authorList>
            <consortium name="EnsemblPlants"/>
        </authorList>
    </citation>
    <scope>IDENTIFICATION</scope>
</reference>
<dbReference type="HOGENOM" id="CLU_2309955_0_0_1"/>
<organism evidence="1 2">
    <name type="scientific">Brassica oleracea var. oleracea</name>
    <dbReference type="NCBI Taxonomy" id="109376"/>
    <lineage>
        <taxon>Eukaryota</taxon>
        <taxon>Viridiplantae</taxon>
        <taxon>Streptophyta</taxon>
        <taxon>Embryophyta</taxon>
        <taxon>Tracheophyta</taxon>
        <taxon>Spermatophyta</taxon>
        <taxon>Magnoliopsida</taxon>
        <taxon>eudicotyledons</taxon>
        <taxon>Gunneridae</taxon>
        <taxon>Pentapetalae</taxon>
        <taxon>rosids</taxon>
        <taxon>malvids</taxon>
        <taxon>Brassicales</taxon>
        <taxon>Brassicaceae</taxon>
        <taxon>Brassiceae</taxon>
        <taxon>Brassica</taxon>
    </lineage>
</organism>
<dbReference type="Gramene" id="Bo1g013200.1">
    <property type="protein sequence ID" value="Bo1g013200.1"/>
    <property type="gene ID" value="Bo1g013200"/>
</dbReference>
<sequence>MSHHIQESSGMVNEKEPTKIFEDNSACVAQLKEGYIKSDRTKHILPRFFSYVRELEKNKEVDIEYVRSCENPADLFTKALPTTTFRKHVYGIGMRHLRDL</sequence>
<evidence type="ECO:0000313" key="2">
    <source>
        <dbReference type="Proteomes" id="UP000032141"/>
    </source>
</evidence>
<proteinExistence type="predicted"/>
<dbReference type="CDD" id="cd09272">
    <property type="entry name" value="RNase_HI_RT_Ty1"/>
    <property type="match status" value="1"/>
</dbReference>
<accession>A0A0D3A346</accession>
<dbReference type="AlphaFoldDB" id="A0A0D3A346"/>
<dbReference type="eggNOG" id="KOG0017">
    <property type="taxonomic scope" value="Eukaryota"/>
</dbReference>
<dbReference type="OMA" id="FEDNSAC"/>
<dbReference type="EnsemblPlants" id="Bo1g013200.1">
    <property type="protein sequence ID" value="Bo1g013200.1"/>
    <property type="gene ID" value="Bo1g013200"/>
</dbReference>